<dbReference type="Proteomes" id="UP001054945">
    <property type="component" value="Unassembled WGS sequence"/>
</dbReference>
<accession>A0AAV4RUS8</accession>
<evidence type="ECO:0000313" key="1">
    <source>
        <dbReference type="EMBL" id="GIY26078.1"/>
    </source>
</evidence>
<reference evidence="1 2" key="1">
    <citation type="submission" date="2021-06" db="EMBL/GenBank/DDBJ databases">
        <title>Caerostris extrusa draft genome.</title>
        <authorList>
            <person name="Kono N."/>
            <person name="Arakawa K."/>
        </authorList>
    </citation>
    <scope>NUCLEOTIDE SEQUENCE [LARGE SCALE GENOMIC DNA]</scope>
</reference>
<sequence>MGWDVCSFGHVTFDFNTTSHSWFRKRYVERRELNKSLLKVINKHLMKLPITSIIPGSSANEYVDQILTNVQTYVRDHQLDPMKLPDFQSNFSKIMYVNFNGEAKMFDGWLAGISTIHRTDECELNTTRTTISVSAHLGLKNLKLAYKGHAKFMSWGPTLICGGSVKKVAFYFKIEQTNKKGAKPDLKEFEIVELSTIWIELSGLGPLTWILKWLLTGISKLVEDFIIEKLTTEISSYMEAEFQKLSFPV</sequence>
<proteinExistence type="predicted"/>
<dbReference type="Pfam" id="PF16984">
    <property type="entry name" value="Grp7_allergen"/>
    <property type="match status" value="1"/>
</dbReference>
<dbReference type="InterPro" id="IPR038602">
    <property type="entry name" value="Mite_allergen_7_sf"/>
</dbReference>
<organism evidence="1 2">
    <name type="scientific">Caerostris extrusa</name>
    <name type="common">Bark spider</name>
    <name type="synonym">Caerostris bankana</name>
    <dbReference type="NCBI Taxonomy" id="172846"/>
    <lineage>
        <taxon>Eukaryota</taxon>
        <taxon>Metazoa</taxon>
        <taxon>Ecdysozoa</taxon>
        <taxon>Arthropoda</taxon>
        <taxon>Chelicerata</taxon>
        <taxon>Arachnida</taxon>
        <taxon>Araneae</taxon>
        <taxon>Araneomorphae</taxon>
        <taxon>Entelegynae</taxon>
        <taxon>Araneoidea</taxon>
        <taxon>Araneidae</taxon>
        <taxon>Caerostris</taxon>
    </lineage>
</organism>
<name>A0AAV4RUS8_CAEEX</name>
<gene>
    <name evidence="1" type="primary">AVEN_232991_1</name>
    <name evidence="1" type="ORF">CEXT_427921</name>
</gene>
<comment type="caution">
    <text evidence="1">The sequence shown here is derived from an EMBL/GenBank/DDBJ whole genome shotgun (WGS) entry which is preliminary data.</text>
</comment>
<keyword evidence="2" id="KW-1185">Reference proteome</keyword>
<dbReference type="Gene3D" id="3.15.10.50">
    <property type="match status" value="1"/>
</dbReference>
<protein>
    <submittedName>
        <fullName evidence="1">Uncharacterized protein</fullName>
    </submittedName>
</protein>
<dbReference type="EMBL" id="BPLR01008622">
    <property type="protein sequence ID" value="GIY26078.1"/>
    <property type="molecule type" value="Genomic_DNA"/>
</dbReference>
<dbReference type="AlphaFoldDB" id="A0AAV4RUS8"/>
<dbReference type="InterPro" id="IPR020234">
    <property type="entry name" value="Mite_allergen_group-7"/>
</dbReference>
<evidence type="ECO:0000313" key="2">
    <source>
        <dbReference type="Proteomes" id="UP001054945"/>
    </source>
</evidence>